<feature type="non-terminal residue" evidence="2">
    <location>
        <position position="113"/>
    </location>
</feature>
<sequence length="113" mass="12840">MDTNTSTSGQFNKRETDAVEVDEMPHQTPFDEMKTEDDSTVAIHSSPEVIMEDKKFGEVSTDSDQLASTAQSVSGRLRVKRRTPQLFFPPLKRLLNMVPFKKKGNKVKRRTNP</sequence>
<dbReference type="GO" id="GO:0008033">
    <property type="term" value="P:tRNA processing"/>
    <property type="evidence" value="ECO:0007669"/>
    <property type="project" value="InterPro"/>
</dbReference>
<feature type="compositionally biased region" description="Polar residues" evidence="1">
    <location>
        <begin position="1"/>
        <end position="11"/>
    </location>
</feature>
<feature type="region of interest" description="Disordered" evidence="1">
    <location>
        <begin position="1"/>
        <end position="23"/>
    </location>
</feature>
<name>A0A392PB07_9FABA</name>
<dbReference type="GO" id="GO:0005655">
    <property type="term" value="C:nucleolar ribonuclease P complex"/>
    <property type="evidence" value="ECO:0007669"/>
    <property type="project" value="TreeGrafter"/>
</dbReference>
<comment type="caution">
    <text evidence="2">The sequence shown here is derived from an EMBL/GenBank/DDBJ whole genome shotgun (WGS) entry which is preliminary data.</text>
</comment>
<dbReference type="AlphaFoldDB" id="A0A392PB07"/>
<proteinExistence type="predicted"/>
<dbReference type="Proteomes" id="UP000265520">
    <property type="component" value="Unassembled WGS sequence"/>
</dbReference>
<accession>A0A392PB07</accession>
<evidence type="ECO:0000256" key="1">
    <source>
        <dbReference type="SAM" id="MobiDB-lite"/>
    </source>
</evidence>
<dbReference type="PANTHER" id="PTHR13031">
    <property type="entry name" value="RIBONUCLEASE P SUBUNIT P30"/>
    <property type="match status" value="1"/>
</dbReference>
<evidence type="ECO:0000313" key="2">
    <source>
        <dbReference type="EMBL" id="MCI08055.1"/>
    </source>
</evidence>
<evidence type="ECO:0000313" key="3">
    <source>
        <dbReference type="Proteomes" id="UP000265520"/>
    </source>
</evidence>
<keyword evidence="3" id="KW-1185">Reference proteome</keyword>
<protein>
    <submittedName>
        <fullName evidence="2">Ribonuclease P protein subunit p30</fullName>
    </submittedName>
</protein>
<dbReference type="PANTHER" id="PTHR13031:SF0">
    <property type="entry name" value="RIBONUCLEASE P PROTEIN SUBUNIT P30"/>
    <property type="match status" value="1"/>
</dbReference>
<dbReference type="InterPro" id="IPR002738">
    <property type="entry name" value="RNase_P_p30"/>
</dbReference>
<reference evidence="2 3" key="1">
    <citation type="journal article" date="2018" name="Front. Plant Sci.">
        <title>Red Clover (Trifolium pratense) and Zigzag Clover (T. medium) - A Picture of Genomic Similarities and Differences.</title>
        <authorList>
            <person name="Dluhosova J."/>
            <person name="Istvanek J."/>
            <person name="Nedelnik J."/>
            <person name="Repkova J."/>
        </authorList>
    </citation>
    <scope>NUCLEOTIDE SEQUENCE [LARGE SCALE GENOMIC DNA]</scope>
    <source>
        <strain evidence="3">cv. 10/8</strain>
        <tissue evidence="2">Leaf</tissue>
    </source>
</reference>
<feature type="compositionally biased region" description="Basic and acidic residues" evidence="1">
    <location>
        <begin position="12"/>
        <end position="23"/>
    </location>
</feature>
<dbReference type="GO" id="GO:0003723">
    <property type="term" value="F:RNA binding"/>
    <property type="evidence" value="ECO:0007669"/>
    <property type="project" value="TreeGrafter"/>
</dbReference>
<organism evidence="2 3">
    <name type="scientific">Trifolium medium</name>
    <dbReference type="NCBI Taxonomy" id="97028"/>
    <lineage>
        <taxon>Eukaryota</taxon>
        <taxon>Viridiplantae</taxon>
        <taxon>Streptophyta</taxon>
        <taxon>Embryophyta</taxon>
        <taxon>Tracheophyta</taxon>
        <taxon>Spermatophyta</taxon>
        <taxon>Magnoliopsida</taxon>
        <taxon>eudicotyledons</taxon>
        <taxon>Gunneridae</taxon>
        <taxon>Pentapetalae</taxon>
        <taxon>rosids</taxon>
        <taxon>fabids</taxon>
        <taxon>Fabales</taxon>
        <taxon>Fabaceae</taxon>
        <taxon>Papilionoideae</taxon>
        <taxon>50 kb inversion clade</taxon>
        <taxon>NPAAA clade</taxon>
        <taxon>Hologalegina</taxon>
        <taxon>IRL clade</taxon>
        <taxon>Trifolieae</taxon>
        <taxon>Trifolium</taxon>
    </lineage>
</organism>
<gene>
    <name evidence="2" type="ORF">A2U01_0029127</name>
</gene>
<dbReference type="EMBL" id="LXQA010067616">
    <property type="protein sequence ID" value="MCI08055.1"/>
    <property type="molecule type" value="Genomic_DNA"/>
</dbReference>